<evidence type="ECO:0000313" key="10">
    <source>
        <dbReference type="Proteomes" id="UP000027456"/>
    </source>
</evidence>
<accession>A0A074S7E4</accession>
<dbReference type="Gene3D" id="1.10.8.270">
    <property type="entry name" value="putative rabgap domain of human tbc1 domain family member 14 like domains"/>
    <property type="match status" value="1"/>
</dbReference>
<evidence type="ECO:0000256" key="2">
    <source>
        <dbReference type="ARBA" id="ARBA00022468"/>
    </source>
</evidence>
<proteinExistence type="inferred from homology"/>
<dbReference type="GO" id="GO:0003684">
    <property type="term" value="F:damaged DNA binding"/>
    <property type="evidence" value="ECO:0007669"/>
    <property type="project" value="UniProtKB-ARBA"/>
</dbReference>
<dbReference type="SMART" id="SM00164">
    <property type="entry name" value="TBC"/>
    <property type="match status" value="1"/>
</dbReference>
<dbReference type="STRING" id="1423351.A0A074S7E4"/>
<dbReference type="SMART" id="SM00478">
    <property type="entry name" value="ENDO3c"/>
    <property type="match status" value="1"/>
</dbReference>
<name>A0A074S7E4_9AGAM</name>
<evidence type="ECO:0000313" key="9">
    <source>
        <dbReference type="EMBL" id="KEP53540.1"/>
    </source>
</evidence>
<gene>
    <name evidence="9" type="ORF">V565_029770</name>
</gene>
<reference evidence="9 10" key="1">
    <citation type="submission" date="2013-12" db="EMBL/GenBank/DDBJ databases">
        <authorList>
            <person name="Cubeta M."/>
            <person name="Pakala S."/>
            <person name="Fedorova N."/>
            <person name="Thomas E."/>
            <person name="Dean R."/>
            <person name="Jabaji S."/>
            <person name="Neate S."/>
            <person name="Toda T."/>
            <person name="Tavantzis S."/>
            <person name="Vilgalys R."/>
            <person name="Bharathan N."/>
            <person name="Pakala S."/>
            <person name="Losada L.S."/>
            <person name="Zafar N."/>
            <person name="Nierman W."/>
        </authorList>
    </citation>
    <scope>NUCLEOTIDE SEQUENCE [LARGE SCALE GENOMIC DNA]</scope>
    <source>
        <strain evidence="9 10">123E</strain>
    </source>
</reference>
<evidence type="ECO:0000256" key="6">
    <source>
        <dbReference type="SAM" id="Coils"/>
    </source>
</evidence>
<feature type="region of interest" description="Disordered" evidence="7">
    <location>
        <begin position="1"/>
        <end position="47"/>
    </location>
</feature>
<sequence length="1035" mass="114938">MATRVTRSASRLRSTVAASGTPVVTSEPATPRRKKATTKDSSTSPAAKRRAFFVRNSQILPPAKLPELPPFIEPPYDPVLTPATLTFSFNQAKSHLINADARFEIIFEKLKCRPFEQVEPVDPFQTLVTSVLGQQISWLAAKSIRHRFLRLFDRSLPEKAPLEGIKYNFPSPHRVASVNEKILRAAGLSGKKAEYVLDIANRFADDRLTTEKLANASDKELVEMLTAVRGIGKWTVDMFAIFSLRRPDILPVGDLGVQKGLLKWVLSSHEPDKYSLRIDPKKLPKTNEDEPEKPEEAKAAEPEEDTSVLPAPGEASTSTAKTPKSSPRRRGNSISLVPTSPVQLPEGITLDTLKARANGEKTKGGCYLLPKEMEALTASWKPYRSLARRSGAKHAPGTSSPLSSCPDHDQSLSNSHYFTGITTARSFVLKYSQVMEPTAAVAVESITTGHATLEPAVASPRSSSSSAIHVLNTSKSTATSTTSIDTPRDGDSPRPSTTLKEDTIKDAEDEFHELSLDDTDAPNPRFSTVPLYTPSIKSQPLESPEASKPGSPTSRRRTSSVVSPVPAVTALKQARRKTFASGSSVGNLPLLLARLEQKSIKEEADPSLRRASVEGAGKLADEFKKVHDDLEGDPEGAVDWGFWGEVVANYEEVARTRPTELAQAIENGIPASLRGMMWQLMSASKDTALEKVYSDLLKKPTSHEKAIMRDLGRTFPNHEFFNDGSGLGQENLFNVLKAYSLYDPDVGYCQGLAFIVATLLLNMPDEEAFCVLCRLMHSYDLRGHFLPDMPGLQLRLYQFDRLVEDVLPVLHVHFIRQGIKSSMYCSQWFLTMFSYRLPLDLVFRIMDTVFANGIEAIFGFSLVLLYNNEEKILKLKFDQILEYLKGPLFDSYKVPESERSSTSSSSPEYKADQFVQDAFKISRSFTPFMLDSYASEYQAKVKAENAHQEEMDSLRAINRNLSQHVKQLESSLAQINTEHCALVKQLIMSKLEQEELEGELVKFKMLYAELMHQKEDDSHRASIQSMRAARASATK</sequence>
<feature type="domain" description="Rab-GAP TBC" evidence="8">
    <location>
        <begin position="668"/>
        <end position="853"/>
    </location>
</feature>
<feature type="region of interest" description="Disordered" evidence="7">
    <location>
        <begin position="275"/>
        <end position="340"/>
    </location>
</feature>
<dbReference type="SUPFAM" id="SSF47923">
    <property type="entry name" value="Ypt/Rab-GAP domain of gyp1p"/>
    <property type="match status" value="2"/>
</dbReference>
<dbReference type="Proteomes" id="UP000027456">
    <property type="component" value="Unassembled WGS sequence"/>
</dbReference>
<dbReference type="GO" id="GO:0006285">
    <property type="term" value="P:base-excision repair, AP site formation"/>
    <property type="evidence" value="ECO:0007669"/>
    <property type="project" value="UniProtKB-ARBA"/>
</dbReference>
<dbReference type="GO" id="GO:0005096">
    <property type="term" value="F:GTPase activator activity"/>
    <property type="evidence" value="ECO:0007669"/>
    <property type="project" value="UniProtKB-KW"/>
</dbReference>
<keyword evidence="2" id="KW-0343">GTPase activation</keyword>
<dbReference type="PANTHER" id="PTHR47219:SF9">
    <property type="entry name" value="GTPASE ACTIVATING PROTEIN AND CENTROSOME-ASSOCIATED, ISOFORM B"/>
    <property type="match status" value="1"/>
</dbReference>
<dbReference type="PROSITE" id="PS50086">
    <property type="entry name" value="TBC_RABGAP"/>
    <property type="match status" value="1"/>
</dbReference>
<dbReference type="InterPro" id="IPR035969">
    <property type="entry name" value="Rab-GAP_TBC_sf"/>
</dbReference>
<evidence type="ECO:0000256" key="5">
    <source>
        <dbReference type="ARBA" id="ARBA00023204"/>
    </source>
</evidence>
<dbReference type="FunFam" id="1.10.10.750:FF:000003">
    <property type="entry name" value="GTPase activating protein (Evi5)"/>
    <property type="match status" value="1"/>
</dbReference>
<protein>
    <submittedName>
        <fullName evidence="9">GTPase-activating protein GYP5</fullName>
    </submittedName>
</protein>
<dbReference type="Gene3D" id="1.10.1670.40">
    <property type="match status" value="1"/>
</dbReference>
<dbReference type="EMBL" id="AZST01000057">
    <property type="protein sequence ID" value="KEP53540.1"/>
    <property type="molecule type" value="Genomic_DNA"/>
</dbReference>
<feature type="compositionally biased region" description="Polar residues" evidence="7">
    <location>
        <begin position="1"/>
        <end position="28"/>
    </location>
</feature>
<keyword evidence="5" id="KW-0234">DNA repair</keyword>
<dbReference type="HOGENOM" id="CLU_293575_0_0_1"/>
<keyword evidence="3" id="KW-0227">DNA damage</keyword>
<dbReference type="Pfam" id="PF00730">
    <property type="entry name" value="HhH-GPD"/>
    <property type="match status" value="1"/>
</dbReference>
<evidence type="ECO:0000256" key="7">
    <source>
        <dbReference type="SAM" id="MobiDB-lite"/>
    </source>
</evidence>
<dbReference type="Gene3D" id="1.10.10.750">
    <property type="entry name" value="Ypt/Rab-GAP domain of gyp1p, domain 1"/>
    <property type="match status" value="1"/>
</dbReference>
<dbReference type="SUPFAM" id="SSF48150">
    <property type="entry name" value="DNA-glycosylase"/>
    <property type="match status" value="1"/>
</dbReference>
<feature type="compositionally biased region" description="Low complexity" evidence="7">
    <location>
        <begin position="473"/>
        <end position="485"/>
    </location>
</feature>
<keyword evidence="10" id="KW-1185">Reference proteome</keyword>
<comment type="similarity">
    <text evidence="1">Belongs to the alkylbase DNA glycosidase AlkA family.</text>
</comment>
<feature type="compositionally biased region" description="Basic and acidic residues" evidence="7">
    <location>
        <begin position="275"/>
        <end position="301"/>
    </location>
</feature>
<dbReference type="Gene3D" id="1.10.340.30">
    <property type="entry name" value="Hypothetical protein, domain 2"/>
    <property type="match status" value="1"/>
</dbReference>
<dbReference type="Gene3D" id="1.10.472.80">
    <property type="entry name" value="Ypt/Rab-GAP domain of gyp1p, domain 3"/>
    <property type="match status" value="1"/>
</dbReference>
<comment type="caution">
    <text evidence="9">The sequence shown here is derived from an EMBL/GenBank/DDBJ whole genome shotgun (WGS) entry which is preliminary data.</text>
</comment>
<dbReference type="InterPro" id="IPR003265">
    <property type="entry name" value="HhH-GPD_domain"/>
</dbReference>
<dbReference type="OrthoDB" id="295078at2759"/>
<feature type="region of interest" description="Disordered" evidence="7">
    <location>
        <begin position="455"/>
        <end position="564"/>
    </location>
</feature>
<feature type="coiled-coil region" evidence="6">
    <location>
        <begin position="951"/>
        <end position="978"/>
    </location>
</feature>
<dbReference type="InterPro" id="IPR011257">
    <property type="entry name" value="DNA_glycosylase"/>
</dbReference>
<dbReference type="AlphaFoldDB" id="A0A074S7E4"/>
<dbReference type="PANTHER" id="PTHR47219">
    <property type="entry name" value="RAB GTPASE-ACTIVATING PROTEIN 1-LIKE"/>
    <property type="match status" value="1"/>
</dbReference>
<dbReference type="InterPro" id="IPR050302">
    <property type="entry name" value="Rab_GAP_TBC_domain"/>
</dbReference>
<feature type="compositionally biased region" description="Low complexity" evidence="7">
    <location>
        <begin position="315"/>
        <end position="325"/>
    </location>
</feature>
<evidence type="ECO:0000259" key="8">
    <source>
        <dbReference type="PROSITE" id="PS50086"/>
    </source>
</evidence>
<dbReference type="GO" id="GO:0003824">
    <property type="term" value="F:catalytic activity"/>
    <property type="evidence" value="ECO:0007669"/>
    <property type="project" value="InterPro"/>
</dbReference>
<dbReference type="InterPro" id="IPR000195">
    <property type="entry name" value="Rab-GAP-TBC_dom"/>
</dbReference>
<feature type="region of interest" description="Disordered" evidence="7">
    <location>
        <begin position="389"/>
        <end position="408"/>
    </location>
</feature>
<evidence type="ECO:0000256" key="4">
    <source>
        <dbReference type="ARBA" id="ARBA00023054"/>
    </source>
</evidence>
<evidence type="ECO:0000256" key="3">
    <source>
        <dbReference type="ARBA" id="ARBA00022763"/>
    </source>
</evidence>
<dbReference type="FunFam" id="1.10.8.270:FF:000001">
    <property type="entry name" value="TBC1 domain family member 1"/>
    <property type="match status" value="1"/>
</dbReference>
<evidence type="ECO:0000256" key="1">
    <source>
        <dbReference type="ARBA" id="ARBA00010817"/>
    </source>
</evidence>
<dbReference type="FunFam" id="1.10.340.30:FF:000004">
    <property type="entry name" value="DNA-3-methyladenine glycosylase II"/>
    <property type="match status" value="1"/>
</dbReference>
<dbReference type="Pfam" id="PF23436">
    <property type="entry name" value="RabGap-TBC_2"/>
    <property type="match status" value="1"/>
</dbReference>
<dbReference type="GO" id="GO:0031267">
    <property type="term" value="F:small GTPase binding"/>
    <property type="evidence" value="ECO:0007669"/>
    <property type="project" value="TreeGrafter"/>
</dbReference>
<feature type="compositionally biased region" description="Acidic residues" evidence="7">
    <location>
        <begin position="507"/>
        <end position="520"/>
    </location>
</feature>
<dbReference type="CDD" id="cd00056">
    <property type="entry name" value="ENDO3c"/>
    <property type="match status" value="1"/>
</dbReference>
<keyword evidence="4 6" id="KW-0175">Coiled coil</keyword>
<organism evidence="9 10">
    <name type="scientific">Rhizoctonia solani 123E</name>
    <dbReference type="NCBI Taxonomy" id="1423351"/>
    <lineage>
        <taxon>Eukaryota</taxon>
        <taxon>Fungi</taxon>
        <taxon>Dikarya</taxon>
        <taxon>Basidiomycota</taxon>
        <taxon>Agaricomycotina</taxon>
        <taxon>Agaricomycetes</taxon>
        <taxon>Cantharellales</taxon>
        <taxon>Ceratobasidiaceae</taxon>
        <taxon>Rhizoctonia</taxon>
    </lineage>
</organism>